<evidence type="ECO:0000313" key="1">
    <source>
        <dbReference type="EMBL" id="KAI3803078.1"/>
    </source>
</evidence>
<dbReference type="Proteomes" id="UP001056120">
    <property type="component" value="Linkage Group LG10"/>
</dbReference>
<protein>
    <submittedName>
        <fullName evidence="1">Uncharacterized protein</fullName>
    </submittedName>
</protein>
<comment type="caution">
    <text evidence="1">The sequence shown here is derived from an EMBL/GenBank/DDBJ whole genome shotgun (WGS) entry which is preliminary data.</text>
</comment>
<reference evidence="1 2" key="2">
    <citation type="journal article" date="2022" name="Mol. Ecol. Resour.">
        <title>The genomes of chicory, endive, great burdock and yacon provide insights into Asteraceae paleo-polyploidization history and plant inulin production.</title>
        <authorList>
            <person name="Fan W."/>
            <person name="Wang S."/>
            <person name="Wang H."/>
            <person name="Wang A."/>
            <person name="Jiang F."/>
            <person name="Liu H."/>
            <person name="Zhao H."/>
            <person name="Xu D."/>
            <person name="Zhang Y."/>
        </authorList>
    </citation>
    <scope>NUCLEOTIDE SEQUENCE [LARGE SCALE GENOMIC DNA]</scope>
    <source>
        <strain evidence="2">cv. Yunnan</strain>
        <tissue evidence="1">Leaves</tissue>
    </source>
</reference>
<name>A0ACB9I4B4_9ASTR</name>
<dbReference type="EMBL" id="CM042027">
    <property type="protein sequence ID" value="KAI3803078.1"/>
    <property type="molecule type" value="Genomic_DNA"/>
</dbReference>
<organism evidence="1 2">
    <name type="scientific">Smallanthus sonchifolius</name>
    <dbReference type="NCBI Taxonomy" id="185202"/>
    <lineage>
        <taxon>Eukaryota</taxon>
        <taxon>Viridiplantae</taxon>
        <taxon>Streptophyta</taxon>
        <taxon>Embryophyta</taxon>
        <taxon>Tracheophyta</taxon>
        <taxon>Spermatophyta</taxon>
        <taxon>Magnoliopsida</taxon>
        <taxon>eudicotyledons</taxon>
        <taxon>Gunneridae</taxon>
        <taxon>Pentapetalae</taxon>
        <taxon>asterids</taxon>
        <taxon>campanulids</taxon>
        <taxon>Asterales</taxon>
        <taxon>Asteraceae</taxon>
        <taxon>Asteroideae</taxon>
        <taxon>Heliantheae alliance</taxon>
        <taxon>Millerieae</taxon>
        <taxon>Smallanthus</taxon>
    </lineage>
</organism>
<gene>
    <name evidence="1" type="ORF">L1987_31226</name>
</gene>
<sequence>MQVILVFCQSSLTRVQKPPLDPHPLDPTDDSVLHLYENRLYKGTPTIVSKRIQATELSINYVLCFPIQTPKFHKIIEI</sequence>
<evidence type="ECO:0000313" key="2">
    <source>
        <dbReference type="Proteomes" id="UP001056120"/>
    </source>
</evidence>
<proteinExistence type="predicted"/>
<reference evidence="2" key="1">
    <citation type="journal article" date="2022" name="Mol. Ecol. Resour.">
        <title>The genomes of chicory, endive, great burdock and yacon provide insights into Asteraceae palaeo-polyploidization history and plant inulin production.</title>
        <authorList>
            <person name="Fan W."/>
            <person name="Wang S."/>
            <person name="Wang H."/>
            <person name="Wang A."/>
            <person name="Jiang F."/>
            <person name="Liu H."/>
            <person name="Zhao H."/>
            <person name="Xu D."/>
            <person name="Zhang Y."/>
        </authorList>
    </citation>
    <scope>NUCLEOTIDE SEQUENCE [LARGE SCALE GENOMIC DNA]</scope>
    <source>
        <strain evidence="2">cv. Yunnan</strain>
    </source>
</reference>
<keyword evidence="2" id="KW-1185">Reference proteome</keyword>
<accession>A0ACB9I4B4</accession>